<dbReference type="SUPFAM" id="SSF56112">
    <property type="entry name" value="Protein kinase-like (PK-like)"/>
    <property type="match status" value="1"/>
</dbReference>
<keyword evidence="4" id="KW-1185">Reference proteome</keyword>
<evidence type="ECO:0000313" key="3">
    <source>
        <dbReference type="EMBL" id="GIL55461.1"/>
    </source>
</evidence>
<feature type="region of interest" description="Disordered" evidence="1">
    <location>
        <begin position="868"/>
        <end position="895"/>
    </location>
</feature>
<evidence type="ECO:0000259" key="2">
    <source>
        <dbReference type="PROSITE" id="PS50011"/>
    </source>
</evidence>
<dbReference type="PROSITE" id="PS50011">
    <property type="entry name" value="PROTEIN_KINASE_DOM"/>
    <property type="match status" value="1"/>
</dbReference>
<feature type="compositionally biased region" description="Basic and acidic residues" evidence="1">
    <location>
        <begin position="868"/>
        <end position="877"/>
    </location>
</feature>
<dbReference type="GO" id="GO:0005524">
    <property type="term" value="F:ATP binding"/>
    <property type="evidence" value="ECO:0007669"/>
    <property type="project" value="InterPro"/>
</dbReference>
<dbReference type="EMBL" id="BNCO01000021">
    <property type="protein sequence ID" value="GIL55461.1"/>
    <property type="molecule type" value="Genomic_DNA"/>
</dbReference>
<dbReference type="PANTHER" id="PTHR44329">
    <property type="entry name" value="SERINE/THREONINE-PROTEIN KINASE TNNI3K-RELATED"/>
    <property type="match status" value="1"/>
</dbReference>
<name>A0A8J4B748_9CHLO</name>
<evidence type="ECO:0000313" key="4">
    <source>
        <dbReference type="Proteomes" id="UP000747399"/>
    </source>
</evidence>
<dbReference type="Proteomes" id="UP000747399">
    <property type="component" value="Unassembled WGS sequence"/>
</dbReference>
<dbReference type="InterPro" id="IPR011009">
    <property type="entry name" value="Kinase-like_dom_sf"/>
</dbReference>
<dbReference type="Pfam" id="PF07714">
    <property type="entry name" value="PK_Tyr_Ser-Thr"/>
    <property type="match status" value="1"/>
</dbReference>
<dbReference type="Gene3D" id="1.10.510.10">
    <property type="entry name" value="Transferase(Phosphotransferase) domain 1"/>
    <property type="match status" value="1"/>
</dbReference>
<proteinExistence type="predicted"/>
<feature type="compositionally biased region" description="Low complexity" evidence="1">
    <location>
        <begin position="878"/>
        <end position="894"/>
    </location>
</feature>
<dbReference type="InterPro" id="IPR051681">
    <property type="entry name" value="Ser/Thr_Kinases-Pseudokinases"/>
</dbReference>
<feature type="compositionally biased region" description="Low complexity" evidence="1">
    <location>
        <begin position="194"/>
        <end position="204"/>
    </location>
</feature>
<feature type="domain" description="Protein kinase" evidence="2">
    <location>
        <begin position="539"/>
        <end position="930"/>
    </location>
</feature>
<comment type="caution">
    <text evidence="3">The sequence shown here is derived from an EMBL/GenBank/DDBJ whole genome shotgun (WGS) entry which is preliminary data.</text>
</comment>
<dbReference type="PANTHER" id="PTHR44329:SF214">
    <property type="entry name" value="PROTEIN KINASE DOMAIN-CONTAINING PROTEIN"/>
    <property type="match status" value="1"/>
</dbReference>
<gene>
    <name evidence="3" type="ORF">Vafri_11005</name>
</gene>
<evidence type="ECO:0000256" key="1">
    <source>
        <dbReference type="SAM" id="MobiDB-lite"/>
    </source>
</evidence>
<dbReference type="InterPro" id="IPR000719">
    <property type="entry name" value="Prot_kinase_dom"/>
</dbReference>
<dbReference type="Gene3D" id="3.30.200.20">
    <property type="entry name" value="Phosphorylase Kinase, domain 1"/>
    <property type="match status" value="1"/>
</dbReference>
<reference evidence="3" key="1">
    <citation type="journal article" date="2021" name="Proc. Natl. Acad. Sci. U.S.A.">
        <title>Three genomes in the algal genus Volvox reveal the fate of a haploid sex-determining region after a transition to homothallism.</title>
        <authorList>
            <person name="Yamamoto K."/>
            <person name="Hamaji T."/>
            <person name="Kawai-Toyooka H."/>
            <person name="Matsuzaki R."/>
            <person name="Takahashi F."/>
            <person name="Nishimura Y."/>
            <person name="Kawachi M."/>
            <person name="Noguchi H."/>
            <person name="Minakuchi Y."/>
            <person name="Umen J.G."/>
            <person name="Toyoda A."/>
            <person name="Nozaki H."/>
        </authorList>
    </citation>
    <scope>NUCLEOTIDE SEQUENCE</scope>
    <source>
        <strain evidence="3">NIES-3780</strain>
    </source>
</reference>
<sequence>MNILSCFGRARPASTTSKRQPRQPSLFVSHLDEQACILQTSTQSVQAASEVQQEADPCSESPFRSANIAPIAEDEGQSQNLNEQELAPGLFMLHASSSSNKSTPYSHHTLTTSNPLANDHLEGHLLPAGLDLATLHHLIDSAYVSSLNHNNHTQESYRSLQGPRVHGGVMVPGGSGGGSGSGGQASGQERSITLSLQQRQQSQQVAPEVRDAPDLRSLTYAQLVRLCQPEDIISDLAGLKLIGTGRRSVTCQARWRGAHVAVKLTSSLSLDPNTSAIIKQALVSKALAHPNVLQHYSVRCCRFTLSPLQAAVAVVAAVVGSLPHGHCMGNPAAVGQTAAGATAAAANTTDCVTASSASAPGSFAAVAEGCDANGGGGDGTISTAAVAAVVHHLSGPTATNNAVQNDSATTGVNSAAEQISDLIVGPYGGSAASRPPPSSLLPGCQKALGYGHCKNAAGGSRVLKAPSEQYYRNIQDADAADAADAGDWNVLGAAEQVATGMPAAPPEPVRRQGCATREQLQPLSHVECRGAAATPPPRTHLAAEAGRSTAAAETSAIATPFRIRAEEIEVGASVTAMSAAATAVKVTSASVSHYNPATAAATTRRSAGTQGAAAGAAAAAGPGTVSPGSLSFNSYEGFGDPFGSLRHALSLDQIAALLSAADGDYLTAIIMEYADKSTLQQAVQRGLFVPNRVWNGRVALRALLRTSLELAFALQHLHSRGVIHGSLRPANVLLKSSNIDRRSFTAKVSNFSLARVCLGDYNDLVLDPVPVGLLRGNSNAAMAAPGAAEAGAAEYGRSLKPSRSSTGSVDVAALPFWSPEQLRGAVGKASDVYAFGVTLYFMSTGSLPYAGIPTEEVVRGVAAGELRPRWSDDHGDNGADVTGAGAAGPGAPAVSSLTQSPLRDLCALCWQADPRARPTFAQICVSLQAIENAVRQQLRKQGPMTGSL</sequence>
<protein>
    <recommendedName>
        <fullName evidence="2">Protein kinase domain-containing protein</fullName>
    </recommendedName>
</protein>
<dbReference type="InterPro" id="IPR001245">
    <property type="entry name" value="Ser-Thr/Tyr_kinase_cat_dom"/>
</dbReference>
<feature type="compositionally biased region" description="Gly residues" evidence="1">
    <location>
        <begin position="170"/>
        <end position="185"/>
    </location>
</feature>
<feature type="region of interest" description="Disordered" evidence="1">
    <location>
        <begin position="154"/>
        <end position="210"/>
    </location>
</feature>
<dbReference type="GO" id="GO:0004674">
    <property type="term" value="F:protein serine/threonine kinase activity"/>
    <property type="evidence" value="ECO:0007669"/>
    <property type="project" value="TreeGrafter"/>
</dbReference>
<accession>A0A8J4B748</accession>
<dbReference type="AlphaFoldDB" id="A0A8J4B748"/>
<organism evidence="3 4">
    <name type="scientific">Volvox africanus</name>
    <dbReference type="NCBI Taxonomy" id="51714"/>
    <lineage>
        <taxon>Eukaryota</taxon>
        <taxon>Viridiplantae</taxon>
        <taxon>Chlorophyta</taxon>
        <taxon>core chlorophytes</taxon>
        <taxon>Chlorophyceae</taxon>
        <taxon>CS clade</taxon>
        <taxon>Chlamydomonadales</taxon>
        <taxon>Volvocaceae</taxon>
        <taxon>Volvox</taxon>
    </lineage>
</organism>